<sequence length="104" mass="11886">MAGFGFGSRKFDDRLTEEHDPSEFSSEKVRQRGIRFDRWAGRHRVIFTLVVMALMATAGYFAWRRVFDGQGVFWLVLVEVGFVVGGGLPGWRLAGKARRKYQGE</sequence>
<evidence type="ECO:0000256" key="1">
    <source>
        <dbReference type="SAM" id="Phobius"/>
    </source>
</evidence>
<evidence type="ECO:0000313" key="4">
    <source>
        <dbReference type="Proteomes" id="UP000076321"/>
    </source>
</evidence>
<gene>
    <name evidence="3" type="ORF">ATP06_0206620</name>
    <name evidence="2" type="ORF">AVL48_14795</name>
</gene>
<keyword evidence="1" id="KW-1133">Transmembrane helix</keyword>
<name>A0A154M4W3_9PSEU</name>
<keyword evidence="1" id="KW-0812">Transmembrane</keyword>
<organism evidence="2 4">
    <name type="scientific">Amycolatopsis regifaucium</name>
    <dbReference type="NCBI Taxonomy" id="546365"/>
    <lineage>
        <taxon>Bacteria</taxon>
        <taxon>Bacillati</taxon>
        <taxon>Actinomycetota</taxon>
        <taxon>Actinomycetes</taxon>
        <taxon>Pseudonocardiales</taxon>
        <taxon>Pseudonocardiaceae</taxon>
        <taxon>Amycolatopsis</taxon>
    </lineage>
</organism>
<dbReference type="Proteomes" id="UP000076321">
    <property type="component" value="Unassembled WGS sequence"/>
</dbReference>
<feature type="transmembrane region" description="Helical" evidence="1">
    <location>
        <begin position="69"/>
        <end position="91"/>
    </location>
</feature>
<keyword evidence="1" id="KW-0472">Membrane</keyword>
<evidence type="ECO:0000313" key="5">
    <source>
        <dbReference type="Proteomes" id="UP000186883"/>
    </source>
</evidence>
<reference evidence="2 4" key="1">
    <citation type="submission" date="2015-12" db="EMBL/GenBank/DDBJ databases">
        <title>Amycolatopsis regifaucium genome sequencing and assembly.</title>
        <authorList>
            <person name="Mayilraj S."/>
        </authorList>
    </citation>
    <scope>NUCLEOTIDE SEQUENCE [LARGE SCALE GENOMIC DNA]</scope>
    <source>
        <strain evidence="2 4">GY080</strain>
    </source>
</reference>
<comment type="caution">
    <text evidence="2">The sequence shown here is derived from an EMBL/GenBank/DDBJ whole genome shotgun (WGS) entry which is preliminary data.</text>
</comment>
<evidence type="ECO:0000313" key="3">
    <source>
        <dbReference type="EMBL" id="OKA10013.1"/>
    </source>
</evidence>
<reference evidence="3 5" key="2">
    <citation type="submission" date="2016-11" db="EMBL/GenBank/DDBJ databases">
        <title>Genome sequencing of Amycolatopsis regifaucium.</title>
        <authorList>
            <person name="Mayilraj S."/>
            <person name="Kaur N."/>
        </authorList>
    </citation>
    <scope>NUCLEOTIDE SEQUENCE [LARGE SCALE GENOMIC DNA]</scope>
    <source>
        <strain evidence="3 5">GY080</strain>
    </source>
</reference>
<dbReference type="AlphaFoldDB" id="A0A154M4W3"/>
<dbReference type="RefSeq" id="WP_061988224.1">
    <property type="nucleotide sequence ID" value="NZ_FOPQ01000012.1"/>
</dbReference>
<protein>
    <submittedName>
        <fullName evidence="2">Uncharacterized protein</fullName>
    </submittedName>
</protein>
<dbReference type="EMBL" id="LQCI01000051">
    <property type="protein sequence ID" value="KZB79671.1"/>
    <property type="molecule type" value="Genomic_DNA"/>
</dbReference>
<feature type="transmembrane region" description="Helical" evidence="1">
    <location>
        <begin position="45"/>
        <end position="63"/>
    </location>
</feature>
<dbReference type="OrthoDB" id="9999735at2"/>
<keyword evidence="5" id="KW-1185">Reference proteome</keyword>
<accession>A0A154M4W3</accession>
<proteinExistence type="predicted"/>
<dbReference type="EMBL" id="LOBU02000006">
    <property type="protein sequence ID" value="OKA10013.1"/>
    <property type="molecule type" value="Genomic_DNA"/>
</dbReference>
<evidence type="ECO:0000313" key="2">
    <source>
        <dbReference type="EMBL" id="KZB79671.1"/>
    </source>
</evidence>
<dbReference type="Proteomes" id="UP000186883">
    <property type="component" value="Unassembled WGS sequence"/>
</dbReference>